<evidence type="ECO:0000256" key="11">
    <source>
        <dbReference type="ARBA" id="ARBA00050990"/>
    </source>
</evidence>
<dbReference type="FunFam" id="3.60.15.10:FF:000013">
    <property type="entry name" value="Persulfide dioxygenase ETHE1, mitochondrial"/>
    <property type="match status" value="1"/>
</dbReference>
<comment type="subunit">
    <text evidence="12">Homodimer. Monomer. Interacts with TST. May interact with RELA.</text>
</comment>
<accession>A0A914WJZ7</accession>
<dbReference type="GO" id="GO:0070813">
    <property type="term" value="P:hydrogen sulfide metabolic process"/>
    <property type="evidence" value="ECO:0007669"/>
    <property type="project" value="TreeGrafter"/>
</dbReference>
<evidence type="ECO:0000256" key="13">
    <source>
        <dbReference type="ARBA" id="ARBA00066686"/>
    </source>
</evidence>
<comment type="similarity">
    <text evidence="3">Belongs to the metallo-beta-lactamase superfamily. Glyoxalase II family.</text>
</comment>
<evidence type="ECO:0000256" key="3">
    <source>
        <dbReference type="ARBA" id="ARBA00006759"/>
    </source>
</evidence>
<keyword evidence="17" id="KW-1185">Reference proteome</keyword>
<protein>
    <recommendedName>
        <fullName evidence="14">Persulfide dioxygenase ETHE1, mitochondrial</fullName>
        <ecNumber evidence="13">1.13.11.18</ecNumber>
    </recommendedName>
    <alternativeName>
        <fullName evidence="15">Sulfur dioxygenase ETHE1</fullName>
    </alternativeName>
</protein>
<evidence type="ECO:0000256" key="12">
    <source>
        <dbReference type="ARBA" id="ARBA00065219"/>
    </source>
</evidence>
<comment type="cofactor">
    <cofactor evidence="1">
        <name>Fe(2+)</name>
        <dbReference type="ChEBI" id="CHEBI:29033"/>
    </cofactor>
</comment>
<dbReference type="GO" id="GO:0046872">
    <property type="term" value="F:metal ion binding"/>
    <property type="evidence" value="ECO:0007669"/>
    <property type="project" value="UniProtKB-KW"/>
</dbReference>
<dbReference type="CDD" id="cd07724">
    <property type="entry name" value="POD-like_MBL-fold"/>
    <property type="match status" value="1"/>
</dbReference>
<dbReference type="PANTHER" id="PTHR43084">
    <property type="entry name" value="PERSULFIDE DIOXYGENASE ETHE1"/>
    <property type="match status" value="1"/>
</dbReference>
<evidence type="ECO:0000259" key="16">
    <source>
        <dbReference type="SMART" id="SM00849"/>
    </source>
</evidence>
<evidence type="ECO:0000313" key="17">
    <source>
        <dbReference type="Proteomes" id="UP000887566"/>
    </source>
</evidence>
<dbReference type="WBParaSite" id="PSAMB.scaffold4085size15763.g23359.t1">
    <property type="protein sequence ID" value="PSAMB.scaffold4085size15763.g23359.t1"/>
    <property type="gene ID" value="PSAMB.scaffold4085size15763.g23359"/>
</dbReference>
<evidence type="ECO:0000256" key="7">
    <source>
        <dbReference type="ARBA" id="ARBA00022990"/>
    </source>
</evidence>
<evidence type="ECO:0000313" key="18">
    <source>
        <dbReference type="WBParaSite" id="PSAMB.scaffold4085size15763.g23359.t1"/>
    </source>
</evidence>
<keyword evidence="7" id="KW-0007">Acetylation</keyword>
<feature type="domain" description="Metallo-beta-lactamase" evidence="16">
    <location>
        <begin position="20"/>
        <end position="181"/>
    </location>
</feature>
<proteinExistence type="inferred from homology"/>
<dbReference type="GO" id="GO:0050313">
    <property type="term" value="F:sulfur dioxygenase activity"/>
    <property type="evidence" value="ECO:0007669"/>
    <property type="project" value="UniProtKB-EC"/>
</dbReference>
<organism evidence="17 18">
    <name type="scientific">Plectus sambesii</name>
    <dbReference type="NCBI Taxonomy" id="2011161"/>
    <lineage>
        <taxon>Eukaryota</taxon>
        <taxon>Metazoa</taxon>
        <taxon>Ecdysozoa</taxon>
        <taxon>Nematoda</taxon>
        <taxon>Chromadorea</taxon>
        <taxon>Plectida</taxon>
        <taxon>Plectina</taxon>
        <taxon>Plectoidea</taxon>
        <taxon>Plectidae</taxon>
        <taxon>Plectus</taxon>
    </lineage>
</organism>
<evidence type="ECO:0000256" key="14">
    <source>
        <dbReference type="ARBA" id="ARBA00067300"/>
    </source>
</evidence>
<dbReference type="GO" id="GO:0005739">
    <property type="term" value="C:mitochondrion"/>
    <property type="evidence" value="ECO:0007669"/>
    <property type="project" value="UniProtKB-SubCell"/>
</dbReference>
<keyword evidence="4" id="KW-0479">Metal-binding</keyword>
<dbReference type="SMART" id="SM00849">
    <property type="entry name" value="Lactamase_B"/>
    <property type="match status" value="1"/>
</dbReference>
<dbReference type="EC" id="1.13.11.18" evidence="13"/>
<dbReference type="SUPFAM" id="SSF56281">
    <property type="entry name" value="Metallo-hydrolase/oxidoreductase"/>
    <property type="match status" value="1"/>
</dbReference>
<sequence>MTHSHPNSLLFRQLSEGVSNTYTYILVCTASKEAVIIDPVLETVERDSKLINELGVKLLYALNTHVHADHVTGTGELKKRFPLMKTVLASKANAKSDLQVKHGETIDFGRKSLEVRATPGHTNGCVTYVLHEDRMAFTGDALLIRGCGRTDFQEGSAQTLYRSVHQQIFSLPGDYSLYPAHDYKGLTCTSVEEERNFNPRLTKTEEEFIDLMNDLNLPYPKRIDYAVPANMVCGIYDLMDEKTRKTVEQSLDKHT</sequence>
<evidence type="ECO:0000256" key="5">
    <source>
        <dbReference type="ARBA" id="ARBA00022946"/>
    </source>
</evidence>
<evidence type="ECO:0000256" key="2">
    <source>
        <dbReference type="ARBA" id="ARBA00004173"/>
    </source>
</evidence>
<dbReference type="Proteomes" id="UP000887566">
    <property type="component" value="Unplaced"/>
</dbReference>
<keyword evidence="5" id="KW-0809">Transit peptide</keyword>
<dbReference type="GO" id="GO:0006749">
    <property type="term" value="P:glutathione metabolic process"/>
    <property type="evidence" value="ECO:0007669"/>
    <property type="project" value="InterPro"/>
</dbReference>
<keyword evidence="9" id="KW-0408">Iron</keyword>
<evidence type="ECO:0000256" key="6">
    <source>
        <dbReference type="ARBA" id="ARBA00022964"/>
    </source>
</evidence>
<dbReference type="Gene3D" id="3.60.15.10">
    <property type="entry name" value="Ribonuclease Z/Hydroxyacylglutathione hydrolase-like"/>
    <property type="match status" value="1"/>
</dbReference>
<dbReference type="PANTHER" id="PTHR43084:SF1">
    <property type="entry name" value="PERSULFIDE DIOXYGENASE ETHE1, MITOCHONDRIAL"/>
    <property type="match status" value="1"/>
</dbReference>
<dbReference type="AlphaFoldDB" id="A0A914WJZ7"/>
<keyword evidence="10" id="KW-0496">Mitochondrion</keyword>
<evidence type="ECO:0000256" key="9">
    <source>
        <dbReference type="ARBA" id="ARBA00023004"/>
    </source>
</evidence>
<name>A0A914WJZ7_9BILA</name>
<evidence type="ECO:0000256" key="4">
    <source>
        <dbReference type="ARBA" id="ARBA00022723"/>
    </source>
</evidence>
<dbReference type="Pfam" id="PF00753">
    <property type="entry name" value="Lactamase_B"/>
    <property type="match status" value="1"/>
</dbReference>
<comment type="catalytic activity">
    <reaction evidence="11">
        <text>S-sulfanylglutathione + O2 + H2O = sulfite + glutathione + 2 H(+)</text>
        <dbReference type="Rhea" id="RHEA:12981"/>
        <dbReference type="ChEBI" id="CHEBI:15377"/>
        <dbReference type="ChEBI" id="CHEBI:15378"/>
        <dbReference type="ChEBI" id="CHEBI:15379"/>
        <dbReference type="ChEBI" id="CHEBI:17359"/>
        <dbReference type="ChEBI" id="CHEBI:57925"/>
        <dbReference type="ChEBI" id="CHEBI:58905"/>
        <dbReference type="EC" id="1.13.11.18"/>
    </reaction>
</comment>
<evidence type="ECO:0000256" key="1">
    <source>
        <dbReference type="ARBA" id="ARBA00001954"/>
    </source>
</evidence>
<evidence type="ECO:0000256" key="8">
    <source>
        <dbReference type="ARBA" id="ARBA00023002"/>
    </source>
</evidence>
<dbReference type="InterPro" id="IPR001279">
    <property type="entry name" value="Metallo-B-lactamas"/>
</dbReference>
<evidence type="ECO:0000256" key="10">
    <source>
        <dbReference type="ARBA" id="ARBA00023128"/>
    </source>
</evidence>
<comment type="subcellular location">
    <subcellularLocation>
        <location evidence="2">Mitochondrion</location>
    </subcellularLocation>
</comment>
<evidence type="ECO:0000256" key="15">
    <source>
        <dbReference type="ARBA" id="ARBA00077964"/>
    </source>
</evidence>
<dbReference type="InterPro" id="IPR051682">
    <property type="entry name" value="Mito_Persulfide_Diox"/>
</dbReference>
<keyword evidence="6" id="KW-0223">Dioxygenase</keyword>
<reference evidence="18" key="1">
    <citation type="submission" date="2022-11" db="UniProtKB">
        <authorList>
            <consortium name="WormBaseParasite"/>
        </authorList>
    </citation>
    <scope>IDENTIFICATION</scope>
</reference>
<dbReference type="InterPro" id="IPR036866">
    <property type="entry name" value="RibonucZ/Hydroxyglut_hydro"/>
</dbReference>
<keyword evidence="8" id="KW-0560">Oxidoreductase</keyword>
<dbReference type="InterPro" id="IPR044528">
    <property type="entry name" value="POD-like_MBL-fold"/>
</dbReference>